<evidence type="ECO:0000256" key="10">
    <source>
        <dbReference type="ARBA" id="ARBA00023268"/>
    </source>
</evidence>
<dbReference type="InterPro" id="IPR050091">
    <property type="entry name" value="PKS_NRPS_Biosynth_Enz"/>
</dbReference>
<keyword evidence="6" id="KW-0521">NADP</keyword>
<keyword evidence="5" id="KW-0276">Fatty acid metabolism</keyword>
<dbReference type="Proteomes" id="UP000887013">
    <property type="component" value="Unassembled WGS sequence"/>
</dbReference>
<feature type="domain" description="Ketoreductase" evidence="11">
    <location>
        <begin position="413"/>
        <end position="594"/>
    </location>
</feature>
<dbReference type="OrthoDB" id="6434685at2759"/>
<name>A0A8X6SZP0_NEPPI</name>
<keyword evidence="7" id="KW-0560">Oxidoreductase</keyword>
<dbReference type="PANTHER" id="PTHR43775:SF7">
    <property type="entry name" value="FATTY ACID SYNTHASE"/>
    <property type="match status" value="1"/>
</dbReference>
<keyword evidence="14" id="KW-1185">Reference proteome</keyword>
<dbReference type="FunFam" id="3.40.50.720:FF:000209">
    <property type="entry name" value="Polyketide synthase Pks12"/>
    <property type="match status" value="1"/>
</dbReference>
<organism evidence="13 14">
    <name type="scientific">Nephila pilipes</name>
    <name type="common">Giant wood spider</name>
    <name type="synonym">Nephila maculata</name>
    <dbReference type="NCBI Taxonomy" id="299642"/>
    <lineage>
        <taxon>Eukaryota</taxon>
        <taxon>Metazoa</taxon>
        <taxon>Ecdysozoa</taxon>
        <taxon>Arthropoda</taxon>
        <taxon>Chelicerata</taxon>
        <taxon>Arachnida</taxon>
        <taxon>Araneae</taxon>
        <taxon>Araneomorphae</taxon>
        <taxon>Entelegynae</taxon>
        <taxon>Araneoidea</taxon>
        <taxon>Nephilidae</taxon>
        <taxon>Nephila</taxon>
    </lineage>
</organism>
<proteinExistence type="predicted"/>
<dbReference type="InterPro" id="IPR011032">
    <property type="entry name" value="GroES-like_sf"/>
</dbReference>
<dbReference type="Pfam" id="PF00107">
    <property type="entry name" value="ADH_zinc_N"/>
    <property type="match status" value="1"/>
</dbReference>
<evidence type="ECO:0000256" key="9">
    <source>
        <dbReference type="ARBA" id="ARBA00023160"/>
    </source>
</evidence>
<dbReference type="InterPro" id="IPR036291">
    <property type="entry name" value="NAD(P)-bd_dom_sf"/>
</dbReference>
<sequence length="842" mass="94528">CVFIASSKQKNVVPSFNVEDPFYKHLIEKDLRMNIWKDGLWGSFRHILIKESKITRPVDHSFVNCRKYGDLSTFEWSESNVEYVQTNGRNLVHVYYSALNFRDVMLATGKLSVNSVKGDGDSVLGLEFSGREQGTGQRLCGFVESSSMATSVLVNPACCLEVPDKWTLEEAATVPVVYSTCYYALIMRAKLEERESILIHSGTGGTGIAAIRIALSLNCEIFTTVGTNEKKEYLRKTFPQIKDENIGCSRDTSFESMIMERTRGRGVNVVLNSLADDKLQASIRCVASNGRFVEIGKYDLAMDREIGLKIFLNNISFHGVSFDHLFGTCPETSKMLKKVFDLLRNGINTGVVQPLDRTIFDRNSVEKAFRYMTKGVHIGKVLLKIREEEPDKYIIPKCLRLSTVTETQFYNKKVYIIIGGLGGFGMEVAKWMVRKGANNLILTSRYGARTPYHHLCLKKFQNQGINVQVSTLNVTVKSEAEALLKEASRTGPVGGIFNSALVLRDAFMDNQTAESYEEVCAPKVDATLHLDELSRKLCPSLDYFVCFSSISCGKGNAGQTNYGYANSVMERVCEERKSVGLHGLAIQWGIIGEVGVAHRQLGEDAMIAGIMAQNLKSCLASLDFFCQHDSPVVSSYVTAQQVQKLVQENIMNQIMKIMGTSSEREAGRRLGLPPSLIRNILHGVLNQYLYKLQSCHELILSDTVEREAFAMWALSKIEQDSSWLEKELSKADNQEQRIATVLEILMSSSKQMVNKSEVRDAITEFLLKYKICQSYTPKEKLSMDINIIEKSTKLLANNVIVVKELFRKICNGTISVYRVHYTNQSSTENDLQQLFKTLQSIV</sequence>
<dbReference type="EMBL" id="BMAW01000894">
    <property type="protein sequence ID" value="GFS71351.1"/>
    <property type="molecule type" value="Genomic_DNA"/>
</dbReference>
<gene>
    <name evidence="13" type="primary">Fasn</name>
    <name evidence="13" type="ORF">NPIL_269351</name>
</gene>
<dbReference type="GO" id="GO:0016491">
    <property type="term" value="F:oxidoreductase activity"/>
    <property type="evidence" value="ECO:0007669"/>
    <property type="project" value="UniProtKB-KW"/>
</dbReference>
<keyword evidence="4" id="KW-0808">Transferase</keyword>
<dbReference type="Gene3D" id="3.40.50.720">
    <property type="entry name" value="NAD(P)-binding Rossmann-like Domain"/>
    <property type="match status" value="1"/>
</dbReference>
<keyword evidence="2" id="KW-0444">Lipid biosynthesis</keyword>
<dbReference type="Gene3D" id="3.90.180.10">
    <property type="entry name" value="Medium-chain alcohol dehydrogenases, catalytic domain"/>
    <property type="match status" value="1"/>
</dbReference>
<evidence type="ECO:0000256" key="1">
    <source>
        <dbReference type="ARBA" id="ARBA00022450"/>
    </source>
</evidence>
<evidence type="ECO:0000256" key="6">
    <source>
        <dbReference type="ARBA" id="ARBA00022857"/>
    </source>
</evidence>
<dbReference type="SUPFAM" id="SSF51735">
    <property type="entry name" value="NAD(P)-binding Rossmann-fold domains"/>
    <property type="match status" value="2"/>
</dbReference>
<dbReference type="Pfam" id="PF21149">
    <property type="entry name" value="FAS_pseudo-KR"/>
    <property type="match status" value="1"/>
</dbReference>
<evidence type="ECO:0000256" key="8">
    <source>
        <dbReference type="ARBA" id="ARBA00023098"/>
    </source>
</evidence>
<reference evidence="13" key="1">
    <citation type="submission" date="2020-08" db="EMBL/GenBank/DDBJ databases">
        <title>Multicomponent nature underlies the extraordinary mechanical properties of spider dragline silk.</title>
        <authorList>
            <person name="Kono N."/>
            <person name="Nakamura H."/>
            <person name="Mori M."/>
            <person name="Yoshida Y."/>
            <person name="Ohtoshi R."/>
            <person name="Malay A.D."/>
            <person name="Moran D.A.P."/>
            <person name="Tomita M."/>
            <person name="Numata K."/>
            <person name="Arakawa K."/>
        </authorList>
    </citation>
    <scope>NUCLEOTIDE SEQUENCE</scope>
</reference>
<evidence type="ECO:0000313" key="13">
    <source>
        <dbReference type="EMBL" id="GFS71351.1"/>
    </source>
</evidence>
<dbReference type="Pfam" id="PF08659">
    <property type="entry name" value="KR"/>
    <property type="match status" value="1"/>
</dbReference>
<comment type="caution">
    <text evidence="13">The sequence shown here is derived from an EMBL/GenBank/DDBJ whole genome shotgun (WGS) entry which is preliminary data.</text>
</comment>
<dbReference type="SMART" id="SM00822">
    <property type="entry name" value="PKS_KR"/>
    <property type="match status" value="1"/>
</dbReference>
<dbReference type="SUPFAM" id="SSF50129">
    <property type="entry name" value="GroES-like"/>
    <property type="match status" value="1"/>
</dbReference>
<dbReference type="InterPro" id="IPR020843">
    <property type="entry name" value="ER"/>
</dbReference>
<evidence type="ECO:0000256" key="2">
    <source>
        <dbReference type="ARBA" id="ARBA00022516"/>
    </source>
</evidence>
<keyword evidence="10" id="KW-0511">Multifunctional enzyme</keyword>
<keyword evidence="8" id="KW-0443">Lipid metabolism</keyword>
<dbReference type="GO" id="GO:0004312">
    <property type="term" value="F:fatty acid synthase activity"/>
    <property type="evidence" value="ECO:0007669"/>
    <property type="project" value="TreeGrafter"/>
</dbReference>
<dbReference type="InterPro" id="IPR057326">
    <property type="entry name" value="KR_dom"/>
</dbReference>
<dbReference type="AlphaFoldDB" id="A0A8X6SZP0"/>
<dbReference type="InterPro" id="IPR013149">
    <property type="entry name" value="ADH-like_C"/>
</dbReference>
<feature type="non-terminal residue" evidence="13">
    <location>
        <position position="1"/>
    </location>
</feature>
<dbReference type="InterPro" id="IPR013968">
    <property type="entry name" value="PKS_KR"/>
</dbReference>
<keyword evidence="1" id="KW-0596">Phosphopantetheine</keyword>
<dbReference type="GO" id="GO:0006633">
    <property type="term" value="P:fatty acid biosynthetic process"/>
    <property type="evidence" value="ECO:0007669"/>
    <property type="project" value="UniProtKB-KW"/>
</dbReference>
<evidence type="ECO:0000313" key="14">
    <source>
        <dbReference type="Proteomes" id="UP000887013"/>
    </source>
</evidence>
<feature type="domain" description="Enoyl reductase (ER)" evidence="12">
    <location>
        <begin position="69"/>
        <end position="383"/>
    </location>
</feature>
<dbReference type="SMART" id="SM00829">
    <property type="entry name" value="PKS_ER"/>
    <property type="match status" value="1"/>
</dbReference>
<keyword evidence="9" id="KW-0275">Fatty acid biosynthesis</keyword>
<evidence type="ECO:0000259" key="12">
    <source>
        <dbReference type="SMART" id="SM00829"/>
    </source>
</evidence>
<evidence type="ECO:0000256" key="7">
    <source>
        <dbReference type="ARBA" id="ARBA00023002"/>
    </source>
</evidence>
<evidence type="ECO:0000256" key="4">
    <source>
        <dbReference type="ARBA" id="ARBA00022679"/>
    </source>
</evidence>
<evidence type="ECO:0000256" key="3">
    <source>
        <dbReference type="ARBA" id="ARBA00022553"/>
    </source>
</evidence>
<evidence type="ECO:0000256" key="5">
    <source>
        <dbReference type="ARBA" id="ARBA00022832"/>
    </source>
</evidence>
<protein>
    <submittedName>
        <fullName evidence="13">Fatty acid synthase</fullName>
    </submittedName>
</protein>
<evidence type="ECO:0000259" key="11">
    <source>
        <dbReference type="SMART" id="SM00822"/>
    </source>
</evidence>
<dbReference type="PANTHER" id="PTHR43775">
    <property type="entry name" value="FATTY ACID SYNTHASE"/>
    <property type="match status" value="1"/>
</dbReference>
<dbReference type="InterPro" id="IPR049391">
    <property type="entry name" value="FAS_pseudo-KR"/>
</dbReference>
<accession>A0A8X6SZP0</accession>
<dbReference type="CDD" id="cd08954">
    <property type="entry name" value="KR_1_FAS_SDR_x"/>
    <property type="match status" value="1"/>
</dbReference>
<keyword evidence="3" id="KW-0597">Phosphoprotein</keyword>
<dbReference type="CDD" id="cd05195">
    <property type="entry name" value="enoyl_red"/>
    <property type="match status" value="1"/>
</dbReference>